<comment type="caution">
    <text evidence="1">The sequence shown here is derived from an EMBL/GenBank/DDBJ whole genome shotgun (WGS) entry which is preliminary data.</text>
</comment>
<dbReference type="EMBL" id="JBHFNR010000118">
    <property type="protein sequence ID" value="MFB2894542.1"/>
    <property type="molecule type" value="Genomic_DNA"/>
</dbReference>
<keyword evidence="2" id="KW-1185">Reference proteome</keyword>
<evidence type="ECO:0000313" key="2">
    <source>
        <dbReference type="Proteomes" id="UP001576784"/>
    </source>
</evidence>
<proteinExistence type="predicted"/>
<accession>A0ABV4XTY3</accession>
<sequence length="49" mass="5721">MNIYAVWKPDYFRQAIRLFPTDITIASFYVERVLGIPANPTKQDFGRSL</sequence>
<dbReference type="Proteomes" id="UP001576784">
    <property type="component" value="Unassembled WGS sequence"/>
</dbReference>
<evidence type="ECO:0000313" key="1">
    <source>
        <dbReference type="EMBL" id="MFB2894542.1"/>
    </source>
</evidence>
<gene>
    <name evidence="1" type="ORF">ACE1CI_16655</name>
</gene>
<dbReference type="RefSeq" id="WP_413264189.1">
    <property type="nucleotide sequence ID" value="NZ_JBHFNR010000118.1"/>
</dbReference>
<protein>
    <submittedName>
        <fullName evidence="1">Uncharacterized protein</fullName>
    </submittedName>
</protein>
<reference evidence="1 2" key="1">
    <citation type="submission" date="2024-09" db="EMBL/GenBank/DDBJ databases">
        <title>Floridaenema gen nov. (Aerosakkonemataceae, Aerosakkonematales ord. nov., Cyanobacteria) from benthic tropical and subtropical fresh waters, with the description of four new species.</title>
        <authorList>
            <person name="Moretto J.A."/>
            <person name="Berthold D.E."/>
            <person name="Lefler F.W."/>
            <person name="Huang I.-S."/>
            <person name="Laughinghouse H. IV."/>
        </authorList>
    </citation>
    <scope>NUCLEOTIDE SEQUENCE [LARGE SCALE GENOMIC DNA]</scope>
    <source>
        <strain evidence="1 2">BLCC-F50</strain>
    </source>
</reference>
<organism evidence="1 2">
    <name type="scientific">Floridaenema flaviceps BLCC-F50</name>
    <dbReference type="NCBI Taxonomy" id="3153642"/>
    <lineage>
        <taxon>Bacteria</taxon>
        <taxon>Bacillati</taxon>
        <taxon>Cyanobacteriota</taxon>
        <taxon>Cyanophyceae</taxon>
        <taxon>Oscillatoriophycideae</taxon>
        <taxon>Aerosakkonematales</taxon>
        <taxon>Aerosakkonemataceae</taxon>
        <taxon>Floridanema</taxon>
        <taxon>Floridanema flaviceps</taxon>
    </lineage>
</organism>
<name>A0ABV4XTY3_9CYAN</name>